<evidence type="ECO:0000256" key="1">
    <source>
        <dbReference type="ARBA" id="ARBA00004141"/>
    </source>
</evidence>
<reference evidence="7" key="1">
    <citation type="submission" date="2021-06" db="EMBL/GenBank/DDBJ databases">
        <authorList>
            <person name="Kallberg Y."/>
            <person name="Tangrot J."/>
            <person name="Rosling A."/>
        </authorList>
    </citation>
    <scope>NUCLEOTIDE SEQUENCE</scope>
    <source>
        <strain evidence="7">FL966</strain>
    </source>
</reference>
<feature type="transmembrane region" description="Helical" evidence="6">
    <location>
        <begin position="82"/>
        <end position="104"/>
    </location>
</feature>
<organism evidence="7 8">
    <name type="scientific">Cetraspora pellucida</name>
    <dbReference type="NCBI Taxonomy" id="1433469"/>
    <lineage>
        <taxon>Eukaryota</taxon>
        <taxon>Fungi</taxon>
        <taxon>Fungi incertae sedis</taxon>
        <taxon>Mucoromycota</taxon>
        <taxon>Glomeromycotina</taxon>
        <taxon>Glomeromycetes</taxon>
        <taxon>Diversisporales</taxon>
        <taxon>Gigasporaceae</taxon>
        <taxon>Cetraspora</taxon>
    </lineage>
</organism>
<sequence>MNFLPILPSLFQSAENGTCPDKPNTIPLHWSNVGIASLFIFVSGLISLWLGLRLEKSLLTSSIRCVVQLTIMGLVLEDVFRMRHPIIVLGMIFVLVFLGANEIVFNKSKRRHTGMYMSVLASLGISTILVGIIGSRYAMLQIPFWDPQVFIPTMGMLLGNCMSAIAVGVSYALEQFSEQKEKIEMFLAFGATRWEAGRSVATEAIRLAMLPTINSMSIIGLISIPGMLTGQLIGGAPIMDAIKYQQIIMFMISASSALGVLMSILACIFTCIDSSHRLRIDRISNSKPWIYVKRDELIASIKFGITRLKNYVCCCFLKSDKFSDQDDQILLLGGDTS</sequence>
<name>A0A9N9F8J4_9GLOM</name>
<evidence type="ECO:0000313" key="7">
    <source>
        <dbReference type="EMBL" id="CAG8516883.1"/>
    </source>
</evidence>
<feature type="transmembrane region" description="Helical" evidence="6">
    <location>
        <begin position="58"/>
        <end position="76"/>
    </location>
</feature>
<keyword evidence="3 6" id="KW-0812">Transmembrane</keyword>
<comment type="subcellular location">
    <subcellularLocation>
        <location evidence="1">Membrane</location>
        <topology evidence="1">Multi-pass membrane protein</topology>
    </subcellularLocation>
</comment>
<dbReference type="EMBL" id="CAJVQA010001508">
    <property type="protein sequence ID" value="CAG8516883.1"/>
    <property type="molecule type" value="Genomic_DNA"/>
</dbReference>
<dbReference type="PANTHER" id="PTHR30028">
    <property type="entry name" value="UPF0014 INNER MEMBRANE PROTEIN YBBM-RELATED"/>
    <property type="match status" value="1"/>
</dbReference>
<feature type="transmembrane region" description="Helical" evidence="6">
    <location>
        <begin position="116"/>
        <end position="137"/>
    </location>
</feature>
<comment type="similarity">
    <text evidence="2">Belongs to the UPF0014 family.</text>
</comment>
<dbReference type="Proteomes" id="UP000789759">
    <property type="component" value="Unassembled WGS sequence"/>
</dbReference>
<keyword evidence="4 6" id="KW-1133">Transmembrane helix</keyword>
<dbReference type="GO" id="GO:0005886">
    <property type="term" value="C:plasma membrane"/>
    <property type="evidence" value="ECO:0007669"/>
    <property type="project" value="TreeGrafter"/>
</dbReference>
<accession>A0A9N9F8J4</accession>
<proteinExistence type="inferred from homology"/>
<comment type="caution">
    <text evidence="7">The sequence shown here is derived from an EMBL/GenBank/DDBJ whole genome shotgun (WGS) entry which is preliminary data.</text>
</comment>
<protein>
    <submittedName>
        <fullName evidence="7">10942_t:CDS:1</fullName>
    </submittedName>
</protein>
<evidence type="ECO:0000256" key="5">
    <source>
        <dbReference type="ARBA" id="ARBA00023136"/>
    </source>
</evidence>
<keyword evidence="8" id="KW-1185">Reference proteome</keyword>
<keyword evidence="5 6" id="KW-0472">Membrane</keyword>
<evidence type="ECO:0000256" key="6">
    <source>
        <dbReference type="SAM" id="Phobius"/>
    </source>
</evidence>
<feature type="transmembrane region" description="Helical" evidence="6">
    <location>
        <begin position="149"/>
        <end position="173"/>
    </location>
</feature>
<evidence type="ECO:0000256" key="3">
    <source>
        <dbReference type="ARBA" id="ARBA00022692"/>
    </source>
</evidence>
<dbReference type="OrthoDB" id="432685at2759"/>
<dbReference type="PANTHER" id="PTHR30028:SF0">
    <property type="entry name" value="PROTEIN ALUMINUM SENSITIVE 3"/>
    <property type="match status" value="1"/>
</dbReference>
<evidence type="ECO:0000256" key="4">
    <source>
        <dbReference type="ARBA" id="ARBA00022989"/>
    </source>
</evidence>
<gene>
    <name evidence="7" type="ORF">CPELLU_LOCUS3192</name>
</gene>
<dbReference type="InterPro" id="IPR005226">
    <property type="entry name" value="UPF0014_fam"/>
</dbReference>
<evidence type="ECO:0000256" key="2">
    <source>
        <dbReference type="ARBA" id="ARBA00005268"/>
    </source>
</evidence>
<dbReference type="Pfam" id="PF03649">
    <property type="entry name" value="UPF0014"/>
    <property type="match status" value="1"/>
</dbReference>
<feature type="transmembrane region" description="Helical" evidence="6">
    <location>
        <begin position="248"/>
        <end position="272"/>
    </location>
</feature>
<feature type="transmembrane region" description="Helical" evidence="6">
    <location>
        <begin position="207"/>
        <end position="228"/>
    </location>
</feature>
<feature type="transmembrane region" description="Helical" evidence="6">
    <location>
        <begin position="32"/>
        <end position="51"/>
    </location>
</feature>
<evidence type="ECO:0000313" key="8">
    <source>
        <dbReference type="Proteomes" id="UP000789759"/>
    </source>
</evidence>
<dbReference type="AlphaFoldDB" id="A0A9N9F8J4"/>